<dbReference type="PROSITE" id="PS50887">
    <property type="entry name" value="GGDEF"/>
    <property type="match status" value="1"/>
</dbReference>
<dbReference type="InterPro" id="IPR050469">
    <property type="entry name" value="Diguanylate_Cyclase"/>
</dbReference>
<dbReference type="PANTHER" id="PTHR45138">
    <property type="entry name" value="REGULATORY COMPONENTS OF SENSORY TRANSDUCTION SYSTEM"/>
    <property type="match status" value="1"/>
</dbReference>
<evidence type="ECO:0000256" key="2">
    <source>
        <dbReference type="ARBA" id="ARBA00012528"/>
    </source>
</evidence>
<comment type="catalytic activity">
    <reaction evidence="3">
        <text>2 GTP = 3',3'-c-di-GMP + 2 diphosphate</text>
        <dbReference type="Rhea" id="RHEA:24898"/>
        <dbReference type="ChEBI" id="CHEBI:33019"/>
        <dbReference type="ChEBI" id="CHEBI:37565"/>
        <dbReference type="ChEBI" id="CHEBI:58805"/>
        <dbReference type="EC" id="2.7.7.65"/>
    </reaction>
</comment>
<dbReference type="KEGG" id="ttp:E6P07_03125"/>
<evidence type="ECO:0000256" key="1">
    <source>
        <dbReference type="ARBA" id="ARBA00001946"/>
    </source>
</evidence>
<comment type="cofactor">
    <cofactor evidence="1">
        <name>Mg(2+)</name>
        <dbReference type="ChEBI" id="CHEBI:18420"/>
    </cofactor>
</comment>
<keyword evidence="6" id="KW-1185">Reference proteome</keyword>
<dbReference type="OrthoDB" id="9812260at2"/>
<dbReference type="SUPFAM" id="SSF55073">
    <property type="entry name" value="Nucleotide cyclase"/>
    <property type="match status" value="1"/>
</dbReference>
<dbReference type="GO" id="GO:1902201">
    <property type="term" value="P:negative regulation of bacterial-type flagellum-dependent cell motility"/>
    <property type="evidence" value="ECO:0007669"/>
    <property type="project" value="TreeGrafter"/>
</dbReference>
<dbReference type="Pfam" id="PF00990">
    <property type="entry name" value="GGDEF"/>
    <property type="match status" value="1"/>
</dbReference>
<dbReference type="AlphaFoldDB" id="A0A6I6E9V3"/>
<dbReference type="InterPro" id="IPR029787">
    <property type="entry name" value="Nucleotide_cyclase"/>
</dbReference>
<dbReference type="EC" id="2.7.7.65" evidence="2"/>
<protein>
    <recommendedName>
        <fullName evidence="2">diguanylate cyclase</fullName>
        <ecNumber evidence="2">2.7.7.65</ecNumber>
    </recommendedName>
</protein>
<evidence type="ECO:0000313" key="5">
    <source>
        <dbReference type="EMBL" id="QGU32066.1"/>
    </source>
</evidence>
<dbReference type="FunFam" id="3.30.70.270:FF:000001">
    <property type="entry name" value="Diguanylate cyclase domain protein"/>
    <property type="match status" value="1"/>
</dbReference>
<reference evidence="5 6" key="1">
    <citation type="submission" date="2019-12" db="EMBL/GenBank/DDBJ databases">
        <title>The complete genome of the thermophilic, anoxygenic phototrophic gammaproteobacterium Thermochromatium tepidum.</title>
        <authorList>
            <person name="Sattley W.M."/>
            <person name="Swingley W.D."/>
            <person name="Burchell B.M."/>
            <person name="Gurbani S.A."/>
            <person name="Kujawa C.M."/>
            <person name="Nuccio D.A."/>
            <person name="Schladweiler J."/>
            <person name="Shaffer K.N."/>
            <person name="Stokes L.M."/>
            <person name="Touchman J.W."/>
            <person name="Blankenship R.E."/>
            <person name="Madigan M.T."/>
        </authorList>
    </citation>
    <scope>NUCLEOTIDE SEQUENCE [LARGE SCALE GENOMIC DNA]</scope>
    <source>
        <strain evidence="5 6">ATCC 43061</strain>
    </source>
</reference>
<dbReference type="SMART" id="SM00267">
    <property type="entry name" value="GGDEF"/>
    <property type="match status" value="1"/>
</dbReference>
<dbReference type="PANTHER" id="PTHR45138:SF9">
    <property type="entry name" value="DIGUANYLATE CYCLASE DGCM-RELATED"/>
    <property type="match status" value="1"/>
</dbReference>
<gene>
    <name evidence="5" type="ORF">E6P07_03125</name>
</gene>
<dbReference type="GO" id="GO:0052621">
    <property type="term" value="F:diguanylate cyclase activity"/>
    <property type="evidence" value="ECO:0007669"/>
    <property type="project" value="UniProtKB-EC"/>
</dbReference>
<evidence type="ECO:0000259" key="4">
    <source>
        <dbReference type="PROSITE" id="PS50887"/>
    </source>
</evidence>
<dbReference type="CDD" id="cd01949">
    <property type="entry name" value="GGDEF"/>
    <property type="match status" value="1"/>
</dbReference>
<dbReference type="Gene3D" id="3.30.70.270">
    <property type="match status" value="1"/>
</dbReference>
<feature type="domain" description="GGDEF" evidence="4">
    <location>
        <begin position="224"/>
        <end position="358"/>
    </location>
</feature>
<dbReference type="Proteomes" id="UP000426424">
    <property type="component" value="Chromosome"/>
</dbReference>
<proteinExistence type="predicted"/>
<dbReference type="NCBIfam" id="TIGR00254">
    <property type="entry name" value="GGDEF"/>
    <property type="match status" value="1"/>
</dbReference>
<accession>A0A6I6E9V3</accession>
<name>A0A6I6E9V3_THETI</name>
<dbReference type="InterPro" id="IPR043128">
    <property type="entry name" value="Rev_trsase/Diguanyl_cyclase"/>
</dbReference>
<evidence type="ECO:0000313" key="6">
    <source>
        <dbReference type="Proteomes" id="UP000426424"/>
    </source>
</evidence>
<sequence>MSIETPVSRRFARLSVSEPSLQVVTGRNGGQSKACGHLAQLSLYPRHGSSFRGRHVSYHHSIAIDSTRLALVSTSDHRHTPEVIDTVRFLQAVTASLELDEVFGAFNACLHEVFEHDGWEYQAPDDEFHLTGGRTAPHRIEYRLTLNGQALGVIRLMRGRRFSEDEQRYVEGLLALAAPAIQNALRFSRLVRQLDSDPLTGLGNRRALWIQGERWLAESLRHRHPLSLLVLDLDFFKAINDTHGHPVGDQVLCRVAQTLKATTRASDLCVRLGGDEFVVLLPETDLKAAKECAERIRRALSQQFVETPSGERIGIRTSVGAATLRPGMTLDALYQEADTALYAAKHSRDLPPASVARAGRRIGRSYTLGGLTACEA</sequence>
<dbReference type="EMBL" id="CP039268">
    <property type="protein sequence ID" value="QGU32066.1"/>
    <property type="molecule type" value="Genomic_DNA"/>
</dbReference>
<dbReference type="GO" id="GO:0005886">
    <property type="term" value="C:plasma membrane"/>
    <property type="evidence" value="ECO:0007669"/>
    <property type="project" value="TreeGrafter"/>
</dbReference>
<dbReference type="GO" id="GO:0043709">
    <property type="term" value="P:cell adhesion involved in single-species biofilm formation"/>
    <property type="evidence" value="ECO:0007669"/>
    <property type="project" value="TreeGrafter"/>
</dbReference>
<dbReference type="InterPro" id="IPR000160">
    <property type="entry name" value="GGDEF_dom"/>
</dbReference>
<organism evidence="5 6">
    <name type="scientific">Thermochromatium tepidum ATCC 43061</name>
    <dbReference type="NCBI Taxonomy" id="316276"/>
    <lineage>
        <taxon>Bacteria</taxon>
        <taxon>Pseudomonadati</taxon>
        <taxon>Pseudomonadota</taxon>
        <taxon>Gammaproteobacteria</taxon>
        <taxon>Chromatiales</taxon>
        <taxon>Chromatiaceae</taxon>
        <taxon>Thermochromatium</taxon>
    </lineage>
</organism>
<evidence type="ECO:0000256" key="3">
    <source>
        <dbReference type="ARBA" id="ARBA00034247"/>
    </source>
</evidence>